<dbReference type="EMBL" id="QOQW01000003">
    <property type="protein sequence ID" value="RCK81137.1"/>
    <property type="molecule type" value="Genomic_DNA"/>
</dbReference>
<dbReference type="PROSITE" id="PS00101">
    <property type="entry name" value="HEXAPEP_TRANSFERASES"/>
    <property type="match status" value="1"/>
</dbReference>
<feature type="region of interest" description="Disordered" evidence="3">
    <location>
        <begin position="1"/>
        <end position="25"/>
    </location>
</feature>
<reference evidence="4 5" key="1">
    <citation type="submission" date="2018-05" db="EMBL/GenBank/DDBJ databases">
        <title>A metagenomic window into the 2 km-deep terrestrial subsurface aquifer revealed taxonomically and functionally diverse microbial community comprising novel uncultured bacterial lineages.</title>
        <authorList>
            <person name="Kadnikov V.V."/>
            <person name="Mardanov A.V."/>
            <person name="Beletsky A.V."/>
            <person name="Banks D."/>
            <person name="Pimenov N.V."/>
            <person name="Frank Y.A."/>
            <person name="Karnachuk O.V."/>
            <person name="Ravin N.V."/>
        </authorList>
    </citation>
    <scope>NUCLEOTIDE SEQUENCE [LARGE SCALE GENOMIC DNA]</scope>
    <source>
        <strain evidence="4">BY5</strain>
    </source>
</reference>
<dbReference type="SUPFAM" id="SSF51161">
    <property type="entry name" value="Trimeric LpxA-like enzymes"/>
    <property type="match status" value="1"/>
</dbReference>
<dbReference type="AlphaFoldDB" id="A0A367ZTG4"/>
<evidence type="ECO:0000256" key="2">
    <source>
        <dbReference type="ARBA" id="ARBA00022737"/>
    </source>
</evidence>
<dbReference type="InterPro" id="IPR011004">
    <property type="entry name" value="Trimer_LpxA-like_sf"/>
</dbReference>
<gene>
    <name evidence="4" type="ORF">OZSIB_2514</name>
</gene>
<name>A0A367ZTG4_9BACT</name>
<dbReference type="Proteomes" id="UP000252355">
    <property type="component" value="Unassembled WGS sequence"/>
</dbReference>
<accession>A0A367ZTG4</accession>
<dbReference type="Gene3D" id="2.160.10.10">
    <property type="entry name" value="Hexapeptide repeat proteins"/>
    <property type="match status" value="1"/>
</dbReference>
<dbReference type="GO" id="GO:0016740">
    <property type="term" value="F:transferase activity"/>
    <property type="evidence" value="ECO:0007669"/>
    <property type="project" value="UniProtKB-KW"/>
</dbReference>
<protein>
    <submittedName>
        <fullName evidence="4">Acetyltransferase</fullName>
    </submittedName>
</protein>
<keyword evidence="2" id="KW-0677">Repeat</keyword>
<evidence type="ECO:0000313" key="4">
    <source>
        <dbReference type="EMBL" id="RCK81137.1"/>
    </source>
</evidence>
<dbReference type="InterPro" id="IPR050179">
    <property type="entry name" value="Trans_hexapeptide_repeat"/>
</dbReference>
<evidence type="ECO:0000256" key="3">
    <source>
        <dbReference type="SAM" id="MobiDB-lite"/>
    </source>
</evidence>
<evidence type="ECO:0000256" key="1">
    <source>
        <dbReference type="ARBA" id="ARBA00022679"/>
    </source>
</evidence>
<proteinExistence type="predicted"/>
<dbReference type="PANTHER" id="PTHR43300">
    <property type="entry name" value="ACETYLTRANSFERASE"/>
    <property type="match status" value="1"/>
</dbReference>
<comment type="caution">
    <text evidence="4">The sequence shown here is derived from an EMBL/GenBank/DDBJ whole genome shotgun (WGS) entry which is preliminary data.</text>
</comment>
<evidence type="ECO:0000313" key="5">
    <source>
        <dbReference type="Proteomes" id="UP000252355"/>
    </source>
</evidence>
<organism evidence="4 5">
    <name type="scientific">Candidatus Ozemobacter sibiricus</name>
    <dbReference type="NCBI Taxonomy" id="2268124"/>
    <lineage>
        <taxon>Bacteria</taxon>
        <taxon>Candidatus Ozemobacteria</taxon>
        <taxon>Candidatus Ozemobacterales</taxon>
        <taxon>Candidatus Ozemobacteraceae</taxon>
        <taxon>Candidatus Ozemobacter</taxon>
    </lineage>
</organism>
<keyword evidence="1 4" id="KW-0808">Transferase</keyword>
<sequence length="211" mass="22257">MAEEPSGRSSSLPPRAPRRRPPDVVCRGDPGPAGLALARFVRPGCPDRLFEYHSDIPEPADNCLCFFEYGTAAGIVYASLRYALLSAAFAQPFSTPKHLALRLFGASIHPTAYLSPDVVIDPLFPSLLTVEAGALLGFGVRIALHEHGGARFRAGRVIIRRGATIGAEARIGCGVEIGEFAQVAVGAVVLRDVPARSIAVGNPARVVGHVA</sequence>
<dbReference type="InterPro" id="IPR018357">
    <property type="entry name" value="Hexapep_transf_CS"/>
</dbReference>